<dbReference type="CDD" id="cd01335">
    <property type="entry name" value="Radical_SAM"/>
    <property type="match status" value="1"/>
</dbReference>
<keyword evidence="7" id="KW-0456">Lyase</keyword>
<dbReference type="GO" id="GO:0051536">
    <property type="term" value="F:iron-sulfur cluster binding"/>
    <property type="evidence" value="ECO:0007669"/>
    <property type="project" value="UniProtKB-KW"/>
</dbReference>
<keyword evidence="7" id="KW-0670">Pyruvate</keyword>
<proteinExistence type="predicted"/>
<sequence length="297" mass="33384">MNTMSECYLCPRKCGVDRTKNTGFCGAGADTVVARASLHKWEEPCISYKNGAGTVFFSGCNLHCCFCQNNKISNELFGKKVSTEKLADIFLSLQDMGADNIDLVTPTHFVPNIINALDKIRHRLVIPVVYNCGGYELTETIDMLDGYVDIYLPDIKYFSSDISQKYSNASDYFDITSKAVLAMIRQIGKLCYNDEGGLIKGTIIRHMVLPSHRHDSMKIMDWIAGSTSKDEVLVSIMNQYTPFDFISDEYKELKRRVTKMEYNTVVDHAAQLGINGFTQQKSSSSEKYVPEFDLTGI</sequence>
<dbReference type="InterPro" id="IPR013785">
    <property type="entry name" value="Aldolase_TIM"/>
</dbReference>
<keyword evidence="3 5" id="KW-0408">Iron</keyword>
<dbReference type="PANTHER" id="PTHR43075">
    <property type="entry name" value="FORMATE LYASE ACTIVATING ENZYME, PUTATIVE (AFU_ORTHOLOGUE AFUA_2G15630)-RELATED"/>
    <property type="match status" value="1"/>
</dbReference>
<dbReference type="GO" id="GO:0046872">
    <property type="term" value="F:metal ion binding"/>
    <property type="evidence" value="ECO:0007669"/>
    <property type="project" value="UniProtKB-KW"/>
</dbReference>
<organism evidence="7 8">
    <name type="scientific">Ruminococcus flavefaciens</name>
    <dbReference type="NCBI Taxonomy" id="1265"/>
    <lineage>
        <taxon>Bacteria</taxon>
        <taxon>Bacillati</taxon>
        <taxon>Bacillota</taxon>
        <taxon>Clostridia</taxon>
        <taxon>Eubacteriales</taxon>
        <taxon>Oscillospiraceae</taxon>
        <taxon>Ruminococcus</taxon>
    </lineage>
</organism>
<dbReference type="GO" id="GO:0016829">
    <property type="term" value="F:lyase activity"/>
    <property type="evidence" value="ECO:0007669"/>
    <property type="project" value="UniProtKB-KW"/>
</dbReference>
<comment type="cofactor">
    <cofactor evidence="5">
        <name>[4Fe-4S] cluster</name>
        <dbReference type="ChEBI" id="CHEBI:49883"/>
    </cofactor>
    <text evidence="5">Binds 1 [4Fe-4S] cluster. The cluster is coordinated with 3 cysteines and an exchangeable S-adenosyl-L-methionine.</text>
</comment>
<reference evidence="7 8" key="1">
    <citation type="submission" date="2016-11" db="EMBL/GenBank/DDBJ databases">
        <authorList>
            <person name="Jaros S."/>
            <person name="Januszkiewicz K."/>
            <person name="Wedrychowicz H."/>
        </authorList>
    </citation>
    <scope>NUCLEOTIDE SEQUENCE [LARGE SCALE GENOMIC DNA]</scope>
    <source>
        <strain evidence="7 8">Y1</strain>
    </source>
</reference>
<keyword evidence="1 5" id="KW-0949">S-adenosyl-L-methionine</keyword>
<evidence type="ECO:0000256" key="1">
    <source>
        <dbReference type="ARBA" id="ARBA00022691"/>
    </source>
</evidence>
<dbReference type="PANTHER" id="PTHR43075:SF1">
    <property type="entry name" value="FORMATE LYASE ACTIVATING ENZYME, PUTATIVE (AFU_ORTHOLOGUE AFUA_2G15630)-RELATED"/>
    <property type="match status" value="1"/>
</dbReference>
<name>A0A1M7H604_RUMFL</name>
<dbReference type="Gene3D" id="3.20.20.70">
    <property type="entry name" value="Aldolase class I"/>
    <property type="match status" value="1"/>
</dbReference>
<dbReference type="InterPro" id="IPR007197">
    <property type="entry name" value="rSAM"/>
</dbReference>
<dbReference type="PIRSF" id="PIRSF004869">
    <property type="entry name" value="PflX_prd"/>
    <property type="match status" value="1"/>
</dbReference>
<dbReference type="EMBL" id="FRCT01000002">
    <property type="protein sequence ID" value="SHM24072.1"/>
    <property type="molecule type" value="Genomic_DNA"/>
</dbReference>
<feature type="domain" description="Radical SAM core" evidence="6">
    <location>
        <begin position="55"/>
        <end position="186"/>
    </location>
</feature>
<feature type="binding site" evidence="5">
    <location>
        <position position="60"/>
    </location>
    <ligand>
        <name>[4Fe-4S] cluster</name>
        <dbReference type="ChEBI" id="CHEBI:49883"/>
        <note>4Fe-4S-S-AdoMet</note>
    </ligand>
</feature>
<dbReference type="InterPro" id="IPR058240">
    <property type="entry name" value="rSAM_sf"/>
</dbReference>
<gene>
    <name evidence="7" type="ORF">SAMN04487860_102148</name>
</gene>
<dbReference type="SUPFAM" id="SSF102114">
    <property type="entry name" value="Radical SAM enzymes"/>
    <property type="match status" value="1"/>
</dbReference>
<keyword evidence="4 5" id="KW-0411">Iron-sulfur</keyword>
<evidence type="ECO:0000256" key="4">
    <source>
        <dbReference type="ARBA" id="ARBA00023014"/>
    </source>
</evidence>
<dbReference type="SFLD" id="SFLDG01099">
    <property type="entry name" value="Uncharacterised_Radical_SAM_Su"/>
    <property type="match status" value="1"/>
</dbReference>
<dbReference type="InterPro" id="IPR016431">
    <property type="entry name" value="Pyrv-formate_lyase-activ_prd"/>
</dbReference>
<evidence type="ECO:0000256" key="2">
    <source>
        <dbReference type="ARBA" id="ARBA00022723"/>
    </source>
</evidence>
<accession>A0A1M7H604</accession>
<dbReference type="AlphaFoldDB" id="A0A1M7H604"/>
<keyword evidence="2 5" id="KW-0479">Metal-binding</keyword>
<evidence type="ECO:0000259" key="6">
    <source>
        <dbReference type="Pfam" id="PF04055"/>
    </source>
</evidence>
<evidence type="ECO:0000256" key="5">
    <source>
        <dbReference type="PIRSR" id="PIRSR004869-50"/>
    </source>
</evidence>
<dbReference type="InterPro" id="IPR040085">
    <property type="entry name" value="MJ0674-like"/>
</dbReference>
<evidence type="ECO:0000313" key="8">
    <source>
        <dbReference type="Proteomes" id="UP000184394"/>
    </source>
</evidence>
<dbReference type="SFLD" id="SFLDS00029">
    <property type="entry name" value="Radical_SAM"/>
    <property type="match status" value="1"/>
</dbReference>
<feature type="binding site" evidence="5">
    <location>
        <position position="67"/>
    </location>
    <ligand>
        <name>[4Fe-4S] cluster</name>
        <dbReference type="ChEBI" id="CHEBI:49883"/>
        <note>4Fe-4S-S-AdoMet</note>
    </ligand>
</feature>
<dbReference type="Proteomes" id="UP000184394">
    <property type="component" value="Unassembled WGS sequence"/>
</dbReference>
<dbReference type="OrthoDB" id="9781783at2"/>
<dbReference type="Pfam" id="PF04055">
    <property type="entry name" value="Radical_SAM"/>
    <property type="match status" value="1"/>
</dbReference>
<protein>
    <submittedName>
        <fullName evidence="7">Putative pyruvate formate lyase activating enzyme</fullName>
    </submittedName>
</protein>
<evidence type="ECO:0000313" key="7">
    <source>
        <dbReference type="EMBL" id="SHM24072.1"/>
    </source>
</evidence>
<feature type="binding site" evidence="5">
    <location>
        <position position="64"/>
    </location>
    <ligand>
        <name>[4Fe-4S] cluster</name>
        <dbReference type="ChEBI" id="CHEBI:49883"/>
        <note>4Fe-4S-S-AdoMet</note>
    </ligand>
</feature>
<evidence type="ECO:0000256" key="3">
    <source>
        <dbReference type="ARBA" id="ARBA00023004"/>
    </source>
</evidence>